<keyword evidence="1" id="KW-0812">Transmembrane</keyword>
<dbReference type="EMBL" id="BAAAZH010000014">
    <property type="protein sequence ID" value="GAA4119043.1"/>
    <property type="molecule type" value="Genomic_DNA"/>
</dbReference>
<feature type="transmembrane region" description="Helical" evidence="1">
    <location>
        <begin position="277"/>
        <end position="295"/>
    </location>
</feature>
<keyword evidence="1" id="KW-1133">Transmembrane helix</keyword>
<dbReference type="Pfam" id="PF03988">
    <property type="entry name" value="DUF347"/>
    <property type="match status" value="3"/>
</dbReference>
<name>A0ABP7XIV5_9ACTN</name>
<feature type="transmembrane region" description="Helical" evidence="1">
    <location>
        <begin position="106"/>
        <end position="126"/>
    </location>
</feature>
<feature type="transmembrane region" description="Helical" evidence="1">
    <location>
        <begin position="228"/>
        <end position="252"/>
    </location>
</feature>
<accession>A0ABP7XIV5</accession>
<keyword evidence="3" id="KW-1185">Reference proteome</keyword>
<feature type="transmembrane region" description="Helical" evidence="1">
    <location>
        <begin position="49"/>
        <end position="69"/>
    </location>
</feature>
<comment type="caution">
    <text evidence="2">The sequence shown here is derived from an EMBL/GenBank/DDBJ whole genome shotgun (WGS) entry which is preliminary data.</text>
</comment>
<evidence type="ECO:0008006" key="4">
    <source>
        <dbReference type="Google" id="ProtNLM"/>
    </source>
</evidence>
<sequence>MVPMTTTTARADARQLLNKVPEVTVWFWVIKILCTTVGESFADYINETLGFGLTNTSLLFTAVLVAVLGAQLRLRRYVPGVYWLTVVVVSVAGTLYTDILTDRIGVPLWISSTVFSVVLAVVFGVWFARERTLSIHSIVTFPREAFYWLAVLVTFALGTATGDWTLTLTGWGPGTSVLLPLTLIAIVAGLWRYGANPVLAFWVAYILTRPLGANIGDFLASPRDQHGLGLGTLGTSVVFLTAILLTVIYLSVSRVDVIDGDAPAAVSTDGDPRRERTALRVLVAVAVATAALLTWTDSRPHANALAAEEGAAPSCSSGSAPADDAAAHQLVVSAFPAADVSRFADLTAAIGKAVDSGDTAAAGTAATALETAWDDRQDALLAADCQAWTYVDQEIDPVLSSVRAGTPDRATEDAALAHLAATLG</sequence>
<dbReference type="InterPro" id="IPR007136">
    <property type="entry name" value="DUF347"/>
</dbReference>
<proteinExistence type="predicted"/>
<gene>
    <name evidence="2" type="ORF">GCM10022215_21180</name>
</gene>
<reference evidence="3" key="1">
    <citation type="journal article" date="2019" name="Int. J. Syst. Evol. Microbiol.">
        <title>The Global Catalogue of Microorganisms (GCM) 10K type strain sequencing project: providing services to taxonomists for standard genome sequencing and annotation.</title>
        <authorList>
            <consortium name="The Broad Institute Genomics Platform"/>
            <consortium name="The Broad Institute Genome Sequencing Center for Infectious Disease"/>
            <person name="Wu L."/>
            <person name="Ma J."/>
        </authorList>
    </citation>
    <scope>NUCLEOTIDE SEQUENCE [LARGE SCALE GENOMIC DNA]</scope>
    <source>
        <strain evidence="3">JCM 16703</strain>
    </source>
</reference>
<evidence type="ECO:0000313" key="2">
    <source>
        <dbReference type="EMBL" id="GAA4119043.1"/>
    </source>
</evidence>
<evidence type="ECO:0000256" key="1">
    <source>
        <dbReference type="SAM" id="Phobius"/>
    </source>
</evidence>
<evidence type="ECO:0000313" key="3">
    <source>
        <dbReference type="Proteomes" id="UP001501495"/>
    </source>
</evidence>
<keyword evidence="1" id="KW-0472">Membrane</keyword>
<organism evidence="2 3">
    <name type="scientific">Nocardioides fonticola</name>
    <dbReference type="NCBI Taxonomy" id="450363"/>
    <lineage>
        <taxon>Bacteria</taxon>
        <taxon>Bacillati</taxon>
        <taxon>Actinomycetota</taxon>
        <taxon>Actinomycetes</taxon>
        <taxon>Propionibacteriales</taxon>
        <taxon>Nocardioidaceae</taxon>
        <taxon>Nocardioides</taxon>
    </lineage>
</organism>
<protein>
    <recommendedName>
        <fullName evidence="4">Membrane-anchored protein</fullName>
    </recommendedName>
</protein>
<feature type="transmembrane region" description="Helical" evidence="1">
    <location>
        <begin position="146"/>
        <end position="166"/>
    </location>
</feature>
<feature type="transmembrane region" description="Helical" evidence="1">
    <location>
        <begin position="81"/>
        <end position="100"/>
    </location>
</feature>
<dbReference type="Proteomes" id="UP001501495">
    <property type="component" value="Unassembled WGS sequence"/>
</dbReference>
<feature type="transmembrane region" description="Helical" evidence="1">
    <location>
        <begin position="178"/>
        <end position="207"/>
    </location>
</feature>